<feature type="region of interest" description="Disordered" evidence="3">
    <location>
        <begin position="1"/>
        <end position="26"/>
    </location>
</feature>
<evidence type="ECO:0000313" key="7">
    <source>
        <dbReference type="Proteomes" id="UP000240883"/>
    </source>
</evidence>
<feature type="transmembrane region" description="Helical" evidence="4">
    <location>
        <begin position="153"/>
        <end position="173"/>
    </location>
</feature>
<dbReference type="InterPro" id="IPR011701">
    <property type="entry name" value="MFS"/>
</dbReference>
<keyword evidence="7" id="KW-1185">Reference proteome</keyword>
<dbReference type="InterPro" id="IPR036259">
    <property type="entry name" value="MFS_trans_sf"/>
</dbReference>
<dbReference type="Gene3D" id="1.20.1250.20">
    <property type="entry name" value="MFS general substrate transporter like domains"/>
    <property type="match status" value="2"/>
</dbReference>
<evidence type="ECO:0000256" key="4">
    <source>
        <dbReference type="SAM" id="Phobius"/>
    </source>
</evidence>
<dbReference type="AlphaFoldDB" id="A0A2T2P1K0"/>
<accession>A0A2T2P1K0</accession>
<feature type="transmembrane region" description="Helical" evidence="4">
    <location>
        <begin position="386"/>
        <end position="405"/>
    </location>
</feature>
<comment type="similarity">
    <text evidence="2">Belongs to the major facilitator superfamily. Monocarboxylate porter (TC 2.A.1.13) family.</text>
</comment>
<evidence type="ECO:0000313" key="6">
    <source>
        <dbReference type="EMBL" id="PSN71386.1"/>
    </source>
</evidence>
<evidence type="ECO:0000256" key="3">
    <source>
        <dbReference type="SAM" id="MobiDB-lite"/>
    </source>
</evidence>
<feature type="domain" description="Major facilitator superfamily (MFS) profile" evidence="5">
    <location>
        <begin position="260"/>
        <end position="449"/>
    </location>
</feature>
<protein>
    <submittedName>
        <fullName evidence="6">Major facilitator superfamily protein</fullName>
    </submittedName>
</protein>
<feature type="transmembrane region" description="Helical" evidence="4">
    <location>
        <begin position="324"/>
        <end position="342"/>
    </location>
</feature>
<gene>
    <name evidence="6" type="ORF">BS50DRAFT_486551</name>
</gene>
<sequence>MSDSAPVGTKVSEAHGPAPGTTHASAAATGNLTPLSVAGDGDEGAYLDHRIPDGGYGWVIVASVCTINAFTWGILSSYGVYLAYYLANSTFPSATPLDYAYIGGITFGISMLVASPVTYLVRLYGIHVPMLVGVVLQTGGFIAASFAKSIWHLYLTQGVCVGIGVGFLFIPSVSITSQWFDKKRSLANSINSAGSGLGGVIIAFATQPMIDNISLAWSLRIIGIISGTVNALATLLLRTRNHIVQPPMHPFSLPLLRRPPVFLLLSWGFISMFGYIVLLYSLSDFARSLGIDPQKASYVTALMNLGTAVGRPCIGLLSDKYGRIEVAGLTTLASGIAVWALWVPAQGFALSVVFALIAGATIGVFWMTISPLCVEVAGLVELPSMLALAFGTVVLPITFAEVIALKIRRPDSGRPYLYPQIFAGTAYLVASGLMFALWLVQRRKKPVTS</sequence>
<feature type="transmembrane region" description="Helical" evidence="4">
    <location>
        <begin position="99"/>
        <end position="121"/>
    </location>
</feature>
<feature type="transmembrane region" description="Helical" evidence="4">
    <location>
        <begin position="217"/>
        <end position="239"/>
    </location>
</feature>
<dbReference type="OrthoDB" id="6499973at2759"/>
<name>A0A2T2P1K0_CORCC</name>
<dbReference type="EMBL" id="KZ678131">
    <property type="protein sequence ID" value="PSN71386.1"/>
    <property type="molecule type" value="Genomic_DNA"/>
</dbReference>
<organism evidence="6 7">
    <name type="scientific">Corynespora cassiicola Philippines</name>
    <dbReference type="NCBI Taxonomy" id="1448308"/>
    <lineage>
        <taxon>Eukaryota</taxon>
        <taxon>Fungi</taxon>
        <taxon>Dikarya</taxon>
        <taxon>Ascomycota</taxon>
        <taxon>Pezizomycotina</taxon>
        <taxon>Dothideomycetes</taxon>
        <taxon>Pleosporomycetidae</taxon>
        <taxon>Pleosporales</taxon>
        <taxon>Corynesporascaceae</taxon>
        <taxon>Corynespora</taxon>
    </lineage>
</organism>
<dbReference type="InterPro" id="IPR020846">
    <property type="entry name" value="MFS_dom"/>
</dbReference>
<dbReference type="CDD" id="cd17352">
    <property type="entry name" value="MFS_MCT_SLC16"/>
    <property type="match status" value="1"/>
</dbReference>
<feature type="transmembrane region" description="Helical" evidence="4">
    <location>
        <begin position="56"/>
        <end position="87"/>
    </location>
</feature>
<keyword evidence="4" id="KW-0472">Membrane</keyword>
<keyword evidence="4" id="KW-1133">Transmembrane helix</keyword>
<dbReference type="GO" id="GO:0022857">
    <property type="term" value="F:transmembrane transporter activity"/>
    <property type="evidence" value="ECO:0007669"/>
    <property type="project" value="InterPro"/>
</dbReference>
<reference evidence="6 7" key="1">
    <citation type="journal article" date="2018" name="Front. Microbiol.">
        <title>Genome-Wide Analysis of Corynespora cassiicola Leaf Fall Disease Putative Effectors.</title>
        <authorList>
            <person name="Lopez D."/>
            <person name="Ribeiro S."/>
            <person name="Label P."/>
            <person name="Fumanal B."/>
            <person name="Venisse J.S."/>
            <person name="Kohler A."/>
            <person name="de Oliveira R.R."/>
            <person name="Labutti K."/>
            <person name="Lipzen A."/>
            <person name="Lail K."/>
            <person name="Bauer D."/>
            <person name="Ohm R.A."/>
            <person name="Barry K.W."/>
            <person name="Spatafora J."/>
            <person name="Grigoriev I.V."/>
            <person name="Martin F.M."/>
            <person name="Pujade-Renaud V."/>
        </authorList>
    </citation>
    <scope>NUCLEOTIDE SEQUENCE [LARGE SCALE GENOMIC DNA]</scope>
    <source>
        <strain evidence="6 7">Philippines</strain>
    </source>
</reference>
<proteinExistence type="inferred from homology"/>
<dbReference type="SUPFAM" id="SSF103473">
    <property type="entry name" value="MFS general substrate transporter"/>
    <property type="match status" value="1"/>
</dbReference>
<evidence type="ECO:0000256" key="1">
    <source>
        <dbReference type="ARBA" id="ARBA00004141"/>
    </source>
</evidence>
<feature type="transmembrane region" description="Helical" evidence="4">
    <location>
        <begin position="128"/>
        <end position="147"/>
    </location>
</feature>
<dbReference type="PROSITE" id="PS50850">
    <property type="entry name" value="MFS"/>
    <property type="match status" value="1"/>
</dbReference>
<dbReference type="PANTHER" id="PTHR11360:SF315">
    <property type="entry name" value="TRANSPORTER MCH2-RELATED"/>
    <property type="match status" value="1"/>
</dbReference>
<comment type="subcellular location">
    <subcellularLocation>
        <location evidence="1">Membrane</location>
        <topology evidence="1">Multi-pass membrane protein</topology>
    </subcellularLocation>
</comment>
<feature type="transmembrane region" description="Helical" evidence="4">
    <location>
        <begin position="417"/>
        <end position="440"/>
    </location>
</feature>
<dbReference type="GO" id="GO:0016020">
    <property type="term" value="C:membrane"/>
    <property type="evidence" value="ECO:0007669"/>
    <property type="project" value="UniProtKB-SubCell"/>
</dbReference>
<evidence type="ECO:0000256" key="2">
    <source>
        <dbReference type="ARBA" id="ARBA00006727"/>
    </source>
</evidence>
<feature type="transmembrane region" description="Helical" evidence="4">
    <location>
        <begin position="348"/>
        <end position="374"/>
    </location>
</feature>
<feature type="transmembrane region" description="Helical" evidence="4">
    <location>
        <begin position="185"/>
        <end position="205"/>
    </location>
</feature>
<dbReference type="PANTHER" id="PTHR11360">
    <property type="entry name" value="MONOCARBOXYLATE TRANSPORTER"/>
    <property type="match status" value="1"/>
</dbReference>
<dbReference type="Pfam" id="PF07690">
    <property type="entry name" value="MFS_1"/>
    <property type="match status" value="1"/>
</dbReference>
<keyword evidence="4" id="KW-0812">Transmembrane</keyword>
<evidence type="ECO:0000259" key="5">
    <source>
        <dbReference type="PROSITE" id="PS50850"/>
    </source>
</evidence>
<dbReference type="Proteomes" id="UP000240883">
    <property type="component" value="Unassembled WGS sequence"/>
</dbReference>
<feature type="transmembrane region" description="Helical" evidence="4">
    <location>
        <begin position="260"/>
        <end position="278"/>
    </location>
</feature>
<dbReference type="InterPro" id="IPR050327">
    <property type="entry name" value="Proton-linked_MCT"/>
</dbReference>